<reference evidence="1 2" key="2">
    <citation type="journal article" date="2015" name="Stand. Genomic Sci.">
        <title>Draft genome sequence of marine-derived Streptomyces sp. TP-A0598, a producer of anti-MRSA antibiotic lydicamycins.</title>
        <authorList>
            <person name="Komaki H."/>
            <person name="Ichikawa N."/>
            <person name="Hosoyama A."/>
            <person name="Fujita N."/>
            <person name="Igarashi Y."/>
        </authorList>
    </citation>
    <scope>NUCLEOTIDE SEQUENCE [LARGE SCALE GENOMIC DNA]</scope>
    <source>
        <strain evidence="1 2">NBRC 110027</strain>
    </source>
</reference>
<protein>
    <submittedName>
        <fullName evidence="1">Uncharacterized protein</fullName>
    </submittedName>
</protein>
<dbReference type="Proteomes" id="UP000048965">
    <property type="component" value="Unassembled WGS sequence"/>
</dbReference>
<keyword evidence="2" id="KW-1185">Reference proteome</keyword>
<reference evidence="2" key="1">
    <citation type="submission" date="2014-09" db="EMBL/GenBank/DDBJ databases">
        <title>Whole genome shotgun sequence of Streptomyces sp. NBRC 110027.</title>
        <authorList>
            <person name="Komaki H."/>
            <person name="Ichikawa N."/>
            <person name="Katano-Makiyama Y."/>
            <person name="Hosoyama A."/>
            <person name="Hashimoto M."/>
            <person name="Uohara A."/>
            <person name="Kitahashi Y."/>
            <person name="Ohji S."/>
            <person name="Kimura A."/>
            <person name="Yamazoe A."/>
            <person name="Igarashi Y."/>
            <person name="Fujita N."/>
        </authorList>
    </citation>
    <scope>NUCLEOTIDE SEQUENCE [LARGE SCALE GENOMIC DNA]</scope>
    <source>
        <strain evidence="2">NBRC 110027</strain>
    </source>
</reference>
<dbReference type="EMBL" id="BBNO01000015">
    <property type="protein sequence ID" value="GAO12968.1"/>
    <property type="molecule type" value="Genomic_DNA"/>
</dbReference>
<evidence type="ECO:0000313" key="2">
    <source>
        <dbReference type="Proteomes" id="UP000048965"/>
    </source>
</evidence>
<sequence>MRRPCSATDPGRSRCTQQCQRFPDVLAQVFELAVQTVNVALQIGYRGNGLAGTLARVVGAGARLLLGGPRRSVGGGRERALSQTPC</sequence>
<gene>
    <name evidence="1" type="ORF">TPA0598_15_00070</name>
</gene>
<dbReference type="AlphaFoldDB" id="A0A0P4RHM2"/>
<organism evidence="1 2">
    <name type="scientific">Streptomyces lydicamycinicus</name>
    <dbReference type="NCBI Taxonomy" id="1546107"/>
    <lineage>
        <taxon>Bacteria</taxon>
        <taxon>Bacillati</taxon>
        <taxon>Actinomycetota</taxon>
        <taxon>Actinomycetes</taxon>
        <taxon>Kitasatosporales</taxon>
        <taxon>Streptomycetaceae</taxon>
        <taxon>Streptomyces</taxon>
    </lineage>
</organism>
<comment type="caution">
    <text evidence="1">The sequence shown here is derived from an EMBL/GenBank/DDBJ whole genome shotgun (WGS) entry which is preliminary data.</text>
</comment>
<accession>A0A0P4RHM2</accession>
<evidence type="ECO:0000313" key="1">
    <source>
        <dbReference type="EMBL" id="GAO12968.1"/>
    </source>
</evidence>
<name>A0A0P4RHM2_9ACTN</name>
<proteinExistence type="predicted"/>